<feature type="domain" description="DUF7077" evidence="6">
    <location>
        <begin position="702"/>
        <end position="804"/>
    </location>
</feature>
<dbReference type="InterPro" id="IPR056916">
    <property type="entry name" value="NTS_TR130"/>
</dbReference>
<dbReference type="GO" id="GO:0034498">
    <property type="term" value="P:early endosome to Golgi transport"/>
    <property type="evidence" value="ECO:0007669"/>
    <property type="project" value="TreeGrafter"/>
</dbReference>
<dbReference type="OrthoDB" id="10256906at2759"/>
<dbReference type="PANTHER" id="PTHR13251:SF3">
    <property type="entry name" value="TRAFFICKING PROTEIN PARTICLE COMPLEX SUBUNIT 10"/>
    <property type="match status" value="1"/>
</dbReference>
<evidence type="ECO:0000259" key="6">
    <source>
        <dbReference type="Pfam" id="PF23274"/>
    </source>
</evidence>
<dbReference type="Pfam" id="PF24967">
    <property type="entry name" value="NTS_TR130"/>
    <property type="match status" value="1"/>
</dbReference>
<dbReference type="Proteomes" id="UP000559027">
    <property type="component" value="Unassembled WGS sequence"/>
</dbReference>
<evidence type="ECO:0000313" key="8">
    <source>
        <dbReference type="EMBL" id="KAF5358539.1"/>
    </source>
</evidence>
<evidence type="ECO:0008006" key="10">
    <source>
        <dbReference type="Google" id="ProtNLM"/>
    </source>
</evidence>
<gene>
    <name evidence="8" type="ORF">D9756_001945</name>
</gene>
<evidence type="ECO:0000256" key="3">
    <source>
        <dbReference type="ARBA" id="ARBA00023034"/>
    </source>
</evidence>
<dbReference type="PANTHER" id="PTHR13251">
    <property type="entry name" value="EPILEPSY HOLOPROSENCEPHALY CANDIDATE 1/TMEM1"/>
    <property type="match status" value="1"/>
</dbReference>
<accession>A0A8H5LIN9</accession>
<dbReference type="InterPro" id="IPR045126">
    <property type="entry name" value="TRAPPC10/Trs130"/>
</dbReference>
<dbReference type="EMBL" id="JAACJO010000005">
    <property type="protein sequence ID" value="KAF5358539.1"/>
    <property type="molecule type" value="Genomic_DNA"/>
</dbReference>
<evidence type="ECO:0000259" key="4">
    <source>
        <dbReference type="Pfam" id="PF12584"/>
    </source>
</evidence>
<feature type="domain" description="TRAPPC10/Trs130 N-terminal" evidence="5">
    <location>
        <begin position="4"/>
        <end position="320"/>
    </location>
</feature>
<dbReference type="InterPro" id="IPR022233">
    <property type="entry name" value="TRAPPC10/Trs130_C"/>
</dbReference>
<organism evidence="8 9">
    <name type="scientific">Leucocoprinus leucothites</name>
    <dbReference type="NCBI Taxonomy" id="201217"/>
    <lineage>
        <taxon>Eukaryota</taxon>
        <taxon>Fungi</taxon>
        <taxon>Dikarya</taxon>
        <taxon>Basidiomycota</taxon>
        <taxon>Agaricomycotina</taxon>
        <taxon>Agaricomycetes</taxon>
        <taxon>Agaricomycetidae</taxon>
        <taxon>Agaricales</taxon>
        <taxon>Agaricineae</taxon>
        <taxon>Agaricaceae</taxon>
        <taxon>Leucocoprinus</taxon>
    </lineage>
</organism>
<dbReference type="Pfam" id="PF12584">
    <property type="entry name" value="TRAPPC10"/>
    <property type="match status" value="1"/>
</dbReference>
<sequence>MTANRPIVSYTTAPSFLLTGAWKQIQAALQAQFPLRNIHWKPPSGSSLLTIQELEVDFVPFETVRDEHASQIPMTLLDRPLLHIYVVTCEPGDIEAYKATVKKQVKDWHNSVVSRKNQEWLILHLVKGDTPVPSGGKLFQLKGSVLDKLKTDFNQDKRDRCIQVTWSTANDSPLAWGEFGNKVKDSVMSAFDTAIHQREEEVRRSESQQQMPGWNFCTFFILKESLASSFEGMNLLEEALLQFDELEESFNHIWREKNFSWFGPLINATPGDDTLPLLSVTKKPYRDLILANTISVFDLRIFILGRQCELLSKLGRIGDIAMNALSFLARFSQRLRQVVDSLPLFFIESWIYSSSISVVQQYDTWFPSPADGSRPSSLYASKGELYETARHQLDIVGVQAGHLPLKPPFSAKLSTDNNPSKISSRSSISNKDLLEAVHDREAFYKLYIDITNRAISMYTKAGRRKTALKLHGSLAALDLHREQYTNAFTTYTSLPAHYAPHTWTGLESYMLSRALDTHTDMKQPEDNEWMHNLLSYLRSFIEHQGSELLIHEDDKAEYINRLVSRLTEAANGLESEIILPDHQILSFEITPDAELAGTQDGVYVHLHVLNRFPCSLSITGVEVTAFGRESEKFRFVTHSSELAPGKNGLRLFCPSIAMDKYLIQSTEIRIGKLVFHWDHRRTKTSTSSKRPNAIIRVPQDVHALDISVDQSPRIELGKPPTILLTVSTGRNNVDQLKVRLVCPSITWKYREAHAKGRHVEADDDGLILRDLEQGGEYPFMLPHSDASALHDLKINVEVEYVTREQPSLERKLFLTRVLFTTLPISVNVQDFFRGSRLISKFTVSTTSHQHVRIASAELELPQNGIEGVTITSPSSNSKIVTVTPIQPANFLFSIDSLSGPVHESLTLVIKYRLLRTEVKDLIEKEVESALSQDESRCLYAPLVNHLIEALGADASWVELYGVTGELVIPEIPQDSDFGEKLRVVKEALARHQPCDSIQGNWREIRIPVDVPQMHIVAAARINILGTPFGSVTKPAQTSLYAGQPISAELRIDTSFHWGPSANDRSQEFLMRYNVEETIRDWLISGPKRGEFVAKDNGSFTTQVTLLALHHGELALPKINVSAFAMTGETAMAVPTTEVFQVHGAERTLILPRGGRSTFVVGMGYA</sequence>
<dbReference type="InterPro" id="IPR055505">
    <property type="entry name" value="DUF7077"/>
</dbReference>
<dbReference type="Pfam" id="PF23036">
    <property type="entry name" value="TRAPPC10_1st"/>
    <property type="match status" value="1"/>
</dbReference>
<evidence type="ECO:0000313" key="9">
    <source>
        <dbReference type="Proteomes" id="UP000559027"/>
    </source>
</evidence>
<keyword evidence="9" id="KW-1185">Reference proteome</keyword>
<evidence type="ECO:0000259" key="7">
    <source>
        <dbReference type="Pfam" id="PF24967"/>
    </source>
</evidence>
<evidence type="ECO:0000256" key="2">
    <source>
        <dbReference type="ARBA" id="ARBA00022448"/>
    </source>
</evidence>
<keyword evidence="3" id="KW-0333">Golgi apparatus</keyword>
<keyword evidence="2" id="KW-0813">Transport</keyword>
<comment type="caution">
    <text evidence="8">The sequence shown here is derived from an EMBL/GenBank/DDBJ whole genome shotgun (WGS) entry which is preliminary data.</text>
</comment>
<dbReference type="AlphaFoldDB" id="A0A8H5LIN9"/>
<reference evidence="8 9" key="1">
    <citation type="journal article" date="2020" name="ISME J.">
        <title>Uncovering the hidden diversity of litter-decomposition mechanisms in mushroom-forming fungi.</title>
        <authorList>
            <person name="Floudas D."/>
            <person name="Bentzer J."/>
            <person name="Ahren D."/>
            <person name="Johansson T."/>
            <person name="Persson P."/>
            <person name="Tunlid A."/>
        </authorList>
    </citation>
    <scope>NUCLEOTIDE SEQUENCE [LARGE SCALE GENOMIC DNA]</scope>
    <source>
        <strain evidence="8 9">CBS 146.42</strain>
    </source>
</reference>
<feature type="domain" description="TRAPPC10/Trs130 C-terminal" evidence="4">
    <location>
        <begin position="1007"/>
        <end position="1149"/>
    </location>
</feature>
<dbReference type="GO" id="GO:0005829">
    <property type="term" value="C:cytosol"/>
    <property type="evidence" value="ECO:0007669"/>
    <property type="project" value="GOC"/>
</dbReference>
<dbReference type="Pfam" id="PF23274">
    <property type="entry name" value="DUF7077"/>
    <property type="match status" value="1"/>
</dbReference>
<evidence type="ECO:0000259" key="5">
    <source>
        <dbReference type="Pfam" id="PF23036"/>
    </source>
</evidence>
<proteinExistence type="predicted"/>
<evidence type="ECO:0000256" key="1">
    <source>
        <dbReference type="ARBA" id="ARBA00004555"/>
    </source>
</evidence>
<dbReference type="GO" id="GO:1990071">
    <property type="term" value="C:TRAPPII protein complex"/>
    <property type="evidence" value="ECO:0007669"/>
    <property type="project" value="InterPro"/>
</dbReference>
<protein>
    <recommendedName>
        <fullName evidence="10">Trafficking protein particle complex subunit 10</fullName>
    </recommendedName>
</protein>
<dbReference type="InterPro" id="IPR056913">
    <property type="entry name" value="TRAPPC10/Trs130_N"/>
</dbReference>
<feature type="domain" description="Trs130 NTS" evidence="7">
    <location>
        <begin position="425"/>
        <end position="511"/>
    </location>
</feature>
<dbReference type="GO" id="GO:0006891">
    <property type="term" value="P:intra-Golgi vesicle-mediated transport"/>
    <property type="evidence" value="ECO:0007669"/>
    <property type="project" value="TreeGrafter"/>
</dbReference>
<name>A0A8H5LIN9_9AGAR</name>
<comment type="subcellular location">
    <subcellularLocation>
        <location evidence="1">Golgi apparatus</location>
    </subcellularLocation>
</comment>